<dbReference type="InterPro" id="IPR000873">
    <property type="entry name" value="AMP-dep_synth/lig_dom"/>
</dbReference>
<dbReference type="Pfam" id="PF00501">
    <property type="entry name" value="AMP-binding"/>
    <property type="match status" value="1"/>
</dbReference>
<gene>
    <name evidence="3" type="ORF">AUP43_11800</name>
</gene>
<dbReference type="OrthoDB" id="9770470at2"/>
<dbReference type="Gene3D" id="3.40.50.12780">
    <property type="entry name" value="N-terminal domain of ligase-like"/>
    <property type="match status" value="1"/>
</dbReference>
<reference evidence="3 4" key="1">
    <citation type="submission" date="2015-12" db="EMBL/GenBank/DDBJ databases">
        <title>Genome sequence of Oceanibaculum pacificum MCCC 1A02656.</title>
        <authorList>
            <person name="Lu L."/>
            <person name="Lai Q."/>
            <person name="Shao Z."/>
            <person name="Qian P."/>
        </authorList>
    </citation>
    <scope>NUCLEOTIDE SEQUENCE [LARGE SCALE GENOMIC DNA]</scope>
    <source>
        <strain evidence="3 4">MCCC 1A02656</strain>
    </source>
</reference>
<dbReference type="AlphaFoldDB" id="A0A154VVS6"/>
<keyword evidence="4" id="KW-1185">Reference proteome</keyword>
<accession>A0A154VVS6</accession>
<dbReference type="SUPFAM" id="SSF56801">
    <property type="entry name" value="Acetyl-CoA synthetase-like"/>
    <property type="match status" value="1"/>
</dbReference>
<sequence length="509" mass="55176">MTKTPNVGALLSPGPDPERIALWDYAAADFPNASPRAWSAGELDSLASALARGLLKRGLKRGDSIAVLAANRAEFVALYFGAMRVGIVVVPVNWKLAAETVAIIVEDAEAKLVFVDRDRAALAPASVPVILFDSPEWDALPDPGPVEIIEPDFHEPAQILYTSGSTGRPKGVPLSHRGQHWMVSVVTKEDNSQHRLIVAAPMYHMNALFNLKFAFLNRAQLVLQPVFTAESYVKAIIAHKATWLTCVPTMMAMVANYLGDAPPPAEFAGVTRLFMGSSPYSKALVDRVRALFPNARITNGYGTTEAGAAVYGPHPDGIPAPDAALGYPIPEGETRLVTPDGGIVEGEGEGILQMRNPATMQGYRNMPDKTAAALRDGWYHSGDVVRRDEHGFHHFVGRADDMFVCGGENIWPAEVERLLETHPKISQAVVVPIPDRVKQRLPVAFVTLREGASLTEAEAKQWTIERGPAYQHPRHVFFLSAIPLAGTNKIDRTGLTRRAAELAGATEEA</sequence>
<dbReference type="InterPro" id="IPR020845">
    <property type="entry name" value="AMP-binding_CS"/>
</dbReference>
<dbReference type="Gene3D" id="3.30.300.30">
    <property type="match status" value="1"/>
</dbReference>
<comment type="caution">
    <text evidence="3">The sequence shown here is derived from an EMBL/GenBank/DDBJ whole genome shotgun (WGS) entry which is preliminary data.</text>
</comment>
<feature type="domain" description="AMP-dependent synthetase/ligase" evidence="1">
    <location>
        <begin position="18"/>
        <end position="363"/>
    </location>
</feature>
<dbReference type="InterPro" id="IPR042099">
    <property type="entry name" value="ANL_N_sf"/>
</dbReference>
<organism evidence="3 4">
    <name type="scientific">Oceanibaculum pacificum</name>
    <dbReference type="NCBI Taxonomy" id="580166"/>
    <lineage>
        <taxon>Bacteria</taxon>
        <taxon>Pseudomonadati</taxon>
        <taxon>Pseudomonadota</taxon>
        <taxon>Alphaproteobacteria</taxon>
        <taxon>Rhodospirillales</taxon>
        <taxon>Oceanibaculaceae</taxon>
        <taxon>Oceanibaculum</taxon>
    </lineage>
</organism>
<feature type="domain" description="AMP-binding enzyme C-terminal" evidence="2">
    <location>
        <begin position="414"/>
        <end position="489"/>
    </location>
</feature>
<dbReference type="STRING" id="580166.AUP43_11800"/>
<name>A0A154VVS6_9PROT</name>
<dbReference type="Pfam" id="PF13193">
    <property type="entry name" value="AMP-binding_C"/>
    <property type="match status" value="1"/>
</dbReference>
<dbReference type="EMBL" id="LPXN01000131">
    <property type="protein sequence ID" value="KZD05345.1"/>
    <property type="molecule type" value="Genomic_DNA"/>
</dbReference>
<dbReference type="InterPro" id="IPR050237">
    <property type="entry name" value="ATP-dep_AMP-bd_enzyme"/>
</dbReference>
<dbReference type="RefSeq" id="WP_067558209.1">
    <property type="nucleotide sequence ID" value="NZ_LPXN01000131.1"/>
</dbReference>
<proteinExistence type="predicted"/>
<evidence type="ECO:0000313" key="4">
    <source>
        <dbReference type="Proteomes" id="UP000076400"/>
    </source>
</evidence>
<evidence type="ECO:0008006" key="5">
    <source>
        <dbReference type="Google" id="ProtNLM"/>
    </source>
</evidence>
<dbReference type="Proteomes" id="UP000076400">
    <property type="component" value="Unassembled WGS sequence"/>
</dbReference>
<dbReference type="InterPro" id="IPR045851">
    <property type="entry name" value="AMP-bd_C_sf"/>
</dbReference>
<dbReference type="GO" id="GO:0016878">
    <property type="term" value="F:acid-thiol ligase activity"/>
    <property type="evidence" value="ECO:0007669"/>
    <property type="project" value="UniProtKB-ARBA"/>
</dbReference>
<evidence type="ECO:0000259" key="2">
    <source>
        <dbReference type="Pfam" id="PF13193"/>
    </source>
</evidence>
<evidence type="ECO:0000259" key="1">
    <source>
        <dbReference type="Pfam" id="PF00501"/>
    </source>
</evidence>
<dbReference type="InterPro" id="IPR025110">
    <property type="entry name" value="AMP-bd_C"/>
</dbReference>
<dbReference type="PANTHER" id="PTHR43767:SF1">
    <property type="entry name" value="NONRIBOSOMAL PEPTIDE SYNTHASE PES1 (EUROFUNG)-RELATED"/>
    <property type="match status" value="1"/>
</dbReference>
<dbReference type="PANTHER" id="PTHR43767">
    <property type="entry name" value="LONG-CHAIN-FATTY-ACID--COA LIGASE"/>
    <property type="match status" value="1"/>
</dbReference>
<dbReference type="PROSITE" id="PS00455">
    <property type="entry name" value="AMP_BINDING"/>
    <property type="match status" value="1"/>
</dbReference>
<protein>
    <recommendedName>
        <fullName evidence="5">Acid--CoA ligase</fullName>
    </recommendedName>
</protein>
<evidence type="ECO:0000313" key="3">
    <source>
        <dbReference type="EMBL" id="KZD05345.1"/>
    </source>
</evidence>